<dbReference type="AlphaFoldDB" id="A0A0F5ZPM0"/>
<sequence length="67" mass="7632">MIAQLDELLPTWAAFYPEPQFVRMLAEALDYIAANADPEARLYCVMRTGHLNVYNGEIPWAARYGGR</sequence>
<comment type="caution">
    <text evidence="1">The sequence shown here is derived from an EMBL/GenBank/DDBJ whole genome shotgun (WGS) entry which is preliminary data.</text>
</comment>
<reference evidence="1 2" key="1">
    <citation type="submission" date="2015-03" db="EMBL/GenBank/DDBJ databases">
        <title>Draft genome of Stenotrophomonas maltophila isolated from urine specimen.</title>
        <authorList>
            <person name="Murugan N."/>
            <person name="Malathi J."/>
            <person name="Umashankar V."/>
            <person name="Madhavan H."/>
        </authorList>
    </citation>
    <scope>NUCLEOTIDE SEQUENCE [LARGE SCALE GENOMIC DNA]</scope>
    <source>
        <strain evidence="1 2">JMNMN1</strain>
    </source>
</reference>
<organism evidence="1 2">
    <name type="scientific">Stenotrophomonas maltophilia</name>
    <name type="common">Pseudomonas maltophilia</name>
    <name type="synonym">Xanthomonas maltophilia</name>
    <dbReference type="NCBI Taxonomy" id="40324"/>
    <lineage>
        <taxon>Bacteria</taxon>
        <taxon>Pseudomonadati</taxon>
        <taxon>Pseudomonadota</taxon>
        <taxon>Gammaproteobacteria</taxon>
        <taxon>Lysobacterales</taxon>
        <taxon>Lysobacteraceae</taxon>
        <taxon>Stenotrophomonas</taxon>
        <taxon>Stenotrophomonas maltophilia group</taxon>
    </lineage>
</organism>
<dbReference type="Proteomes" id="UP000243478">
    <property type="component" value="Unassembled WGS sequence"/>
</dbReference>
<accession>A0A0F5ZPM0</accession>
<name>A0A0F5ZPM0_STEMA</name>
<protein>
    <submittedName>
        <fullName evidence="1">Uncharacterized protein</fullName>
    </submittedName>
</protein>
<evidence type="ECO:0000313" key="2">
    <source>
        <dbReference type="Proteomes" id="UP000243478"/>
    </source>
</evidence>
<dbReference type="PATRIC" id="fig|40324.63.peg.3850"/>
<dbReference type="EMBL" id="JZRZ01000018">
    <property type="protein sequence ID" value="KKD57267.1"/>
    <property type="molecule type" value="Genomic_DNA"/>
</dbReference>
<proteinExistence type="predicted"/>
<evidence type="ECO:0000313" key="1">
    <source>
        <dbReference type="EMBL" id="KKD57267.1"/>
    </source>
</evidence>
<gene>
    <name evidence="1" type="ORF">VM57_10440</name>
</gene>